<reference evidence="3" key="1">
    <citation type="submission" date="2025-08" db="UniProtKB">
        <authorList>
            <consortium name="RefSeq"/>
        </authorList>
    </citation>
    <scope>IDENTIFICATION</scope>
    <source>
        <strain evidence="3">11010-0011.00</strain>
        <tissue evidence="3">Whole body</tissue>
    </source>
</reference>
<proteinExistence type="predicted"/>
<feature type="compositionally biased region" description="Acidic residues" evidence="1">
    <location>
        <begin position="723"/>
        <end position="740"/>
    </location>
</feature>
<organism evidence="2 3">
    <name type="scientific">Drosophila lebanonensis</name>
    <name type="common">Fruit fly</name>
    <name type="synonym">Scaptodrosophila lebanonensis</name>
    <dbReference type="NCBI Taxonomy" id="7225"/>
    <lineage>
        <taxon>Eukaryota</taxon>
        <taxon>Metazoa</taxon>
        <taxon>Ecdysozoa</taxon>
        <taxon>Arthropoda</taxon>
        <taxon>Hexapoda</taxon>
        <taxon>Insecta</taxon>
        <taxon>Pterygota</taxon>
        <taxon>Neoptera</taxon>
        <taxon>Endopterygota</taxon>
        <taxon>Diptera</taxon>
        <taxon>Brachycera</taxon>
        <taxon>Muscomorpha</taxon>
        <taxon>Ephydroidea</taxon>
        <taxon>Drosophilidae</taxon>
        <taxon>Scaptodrosophila</taxon>
    </lineage>
</organism>
<dbReference type="Proteomes" id="UP000504634">
    <property type="component" value="Unplaced"/>
</dbReference>
<dbReference type="GeneID" id="115632150"/>
<feature type="compositionally biased region" description="Acidic residues" evidence="1">
    <location>
        <begin position="1167"/>
        <end position="1176"/>
    </location>
</feature>
<feature type="region of interest" description="Disordered" evidence="1">
    <location>
        <begin position="767"/>
        <end position="812"/>
    </location>
</feature>
<evidence type="ECO:0000256" key="1">
    <source>
        <dbReference type="SAM" id="MobiDB-lite"/>
    </source>
</evidence>
<gene>
    <name evidence="3" type="primary">LOC115632150</name>
</gene>
<feature type="region of interest" description="Disordered" evidence="1">
    <location>
        <begin position="694"/>
        <end position="751"/>
    </location>
</feature>
<name>A0A6J2UC69_DROLE</name>
<feature type="region of interest" description="Disordered" evidence="1">
    <location>
        <begin position="1251"/>
        <end position="1288"/>
    </location>
</feature>
<sequence>MEIILPLELHNEQKFLDCASQIQYDEFSARKFVFYNGYSDLDIYENMGDDRIQTLLYGWEVCSLHWRDCITEEICHIVKVLAHHSLQLWFSQEWIVCSPCLKRMLLYYLQKAAPAFNQIADLREIDWTYLLHFQTTPWRVPYLQKMFAQLKQNKQTGIEPPVPAPTSEDFTFLQQEDLHLILLRLIKLFDAGSWEAVKQLSLRVLSAWLKTHANSRLEDLQRDQVYIILTAHTYLMTVFVADDNRGYIIDNMMYNIRFYTQSMQEARNSEGIIYTPARLIAQICVLLGLGKYGFFDHIMFKKFNLNLVTSFAVVLEAYSSYVMGNQLLDFMAMNDNDFKAHLPQFKLLMHRYVEEREHSERFLLNELTKLEAQRNSHATPNTVQLNLNHQQQICKGNRASNIGNYKNCDDDAKPQLDLDEEHDIQIDPVFQNVPLTDEVLEFVYNVLAPRDYHGWQFAKIVLLLKIIGHKLNTIEIWRYHPGLTTTFMLNLEHKLADNYADLAKLFSEIAFMEAEFWLTAFYLHPIRSYYGEVKRCSRIKKKRLHDDELSQPSPAKNRRLEPIPNIKFELLSSTIDVDEIVTITNHSAPVADYDPLYKALQALRLPRSIVNDLLTVAFQPRNKRYSWALEWETLHDRCSALLNSKDLKRKFVALNMAEANDKLKYLKIDYAKYKNRPQLDYGSIEEGYENAANIPETEVEHSPDEDAEEKKPRRHTRKYWDEVISEEEEEEASSDSDEYQEGTGRRTRTRAAAVVAKAMITDMEREIRSGHHSHALSPSSAALPEEETQPGSPETVPKDSLTQQEIAPEKRPFGELLQARDKFKNDTIGFKAFADIWSFEKNELSRVENDNNVLLESNTLLKKFRNLKCLKRDTSTATEKIETMPPLPEEHFSRPREAIRVETASDIFNLAGPSIPIEYPNEAESDNAMKMIKETIHSPSTSLLTDKVLNEEIEISITPPLREEINAVEADFETIIVKEPKEPRIETEMRSVIEESVEVKNSTGAIGTETAAAEKSVEVNMHAALSSETESETETARNENKMVLVEVISGEEPKDGPTIGEFQTDLYKTPEETAVVKANVLTRDEPEDDATIKEFQNELVDIVSAQIEVSAEKELAVKTTTFETKVDPLDAQELADRYETSTAEPLPKRLKAIPDDNVTPNTGITVNEEEDSEEQYNEQAVSFRSPTVPPSVEETESEEEASEMKKFRDRLIHECLTRPAKVHLVRLAPQDIETLRDFRVRVKRTDFENYYREQTQAQQQIKRRRRPSAKSRSNTEDSNASTPTLELKSVRKRYKKFVHITSDSPTSSPAMMLVRQRLKHFHHVTSDSSTEAEEISRPAPATVKRRRGAKLYTTPRSSSGLKIRISKKRADNAMADVIELSSGSSSSSLSSPVPSTSRGHFNQVAMPLEMDPLYEEEIVPYC</sequence>
<dbReference type="RefSeq" id="XP_030385028.1">
    <property type="nucleotide sequence ID" value="XM_030529168.1"/>
</dbReference>
<evidence type="ECO:0000313" key="2">
    <source>
        <dbReference type="Proteomes" id="UP000504634"/>
    </source>
</evidence>
<feature type="compositionally biased region" description="Basic and acidic residues" evidence="1">
    <location>
        <begin position="698"/>
        <end position="711"/>
    </location>
</feature>
<feature type="region of interest" description="Disordered" evidence="1">
    <location>
        <begin position="1151"/>
        <end position="1202"/>
    </location>
</feature>
<evidence type="ECO:0000313" key="3">
    <source>
        <dbReference type="RefSeq" id="XP_030385028.1"/>
    </source>
</evidence>
<accession>A0A6J2UC69</accession>
<keyword evidence="2" id="KW-1185">Reference proteome</keyword>
<protein>
    <submittedName>
        <fullName evidence="3">Uncharacterized protein LOC115632150</fullName>
    </submittedName>
</protein>
<feature type="region of interest" description="Disordered" evidence="1">
    <location>
        <begin position="1324"/>
        <end position="1346"/>
    </location>
</feature>
<dbReference type="OrthoDB" id="6427254at2759"/>